<keyword evidence="2" id="KW-1185">Reference proteome</keyword>
<organism evidence="1 2">
    <name type="scientific">Favolaschia claudopus</name>
    <dbReference type="NCBI Taxonomy" id="2862362"/>
    <lineage>
        <taxon>Eukaryota</taxon>
        <taxon>Fungi</taxon>
        <taxon>Dikarya</taxon>
        <taxon>Basidiomycota</taxon>
        <taxon>Agaricomycotina</taxon>
        <taxon>Agaricomycetes</taxon>
        <taxon>Agaricomycetidae</taxon>
        <taxon>Agaricales</taxon>
        <taxon>Marasmiineae</taxon>
        <taxon>Mycenaceae</taxon>
        <taxon>Favolaschia</taxon>
    </lineage>
</organism>
<sequence>MVNSLTSKLQIGSPLASLYLLGNPDHYTNMKFKVFWWKSYVYEVEKSWRSEKDLETPVNDEPGSGMRTCPDTEEDVEAEAVILRKNLNGYVGTTNVDDYKFRAESCEKICLYEYIQMSTKLKRTKQQLHEFLTTVLFRSIRPACDL</sequence>
<gene>
    <name evidence="1" type="ORF">R3P38DRAFT_2533189</name>
</gene>
<evidence type="ECO:0000313" key="1">
    <source>
        <dbReference type="EMBL" id="KAK7022550.1"/>
    </source>
</evidence>
<dbReference type="AlphaFoldDB" id="A0AAW0B971"/>
<protein>
    <submittedName>
        <fullName evidence="1">Uncharacterized protein</fullName>
    </submittedName>
</protein>
<evidence type="ECO:0000313" key="2">
    <source>
        <dbReference type="Proteomes" id="UP001362999"/>
    </source>
</evidence>
<accession>A0AAW0B971</accession>
<dbReference type="EMBL" id="JAWWNJ010000037">
    <property type="protein sequence ID" value="KAK7022550.1"/>
    <property type="molecule type" value="Genomic_DNA"/>
</dbReference>
<proteinExistence type="predicted"/>
<comment type="caution">
    <text evidence="1">The sequence shown here is derived from an EMBL/GenBank/DDBJ whole genome shotgun (WGS) entry which is preliminary data.</text>
</comment>
<reference evidence="1 2" key="1">
    <citation type="journal article" date="2024" name="J Genomics">
        <title>Draft genome sequencing and assembly of Favolaschia claudopus CIRM-BRFM 2984 isolated from oak limbs.</title>
        <authorList>
            <person name="Navarro D."/>
            <person name="Drula E."/>
            <person name="Chaduli D."/>
            <person name="Cazenave R."/>
            <person name="Ahrendt S."/>
            <person name="Wang J."/>
            <person name="Lipzen A."/>
            <person name="Daum C."/>
            <person name="Barry K."/>
            <person name="Grigoriev I.V."/>
            <person name="Favel A."/>
            <person name="Rosso M.N."/>
            <person name="Martin F."/>
        </authorList>
    </citation>
    <scope>NUCLEOTIDE SEQUENCE [LARGE SCALE GENOMIC DNA]</scope>
    <source>
        <strain evidence="1 2">CIRM-BRFM 2984</strain>
    </source>
</reference>
<dbReference type="Proteomes" id="UP001362999">
    <property type="component" value="Unassembled WGS sequence"/>
</dbReference>
<name>A0AAW0B971_9AGAR</name>